<reference evidence="1" key="2">
    <citation type="submission" date="2020-09" db="EMBL/GenBank/DDBJ databases">
        <authorList>
            <person name="Sun Q."/>
            <person name="Zhou Y."/>
        </authorList>
    </citation>
    <scope>NUCLEOTIDE SEQUENCE</scope>
    <source>
        <strain evidence="1">CGMCC 1.3617</strain>
    </source>
</reference>
<dbReference type="RefSeq" id="WP_188968174.1">
    <property type="nucleotide sequence ID" value="NZ_BMKW01000007.1"/>
</dbReference>
<evidence type="ECO:0000313" key="2">
    <source>
        <dbReference type="Proteomes" id="UP000661507"/>
    </source>
</evidence>
<keyword evidence="2" id="KW-1185">Reference proteome</keyword>
<proteinExistence type="predicted"/>
<dbReference type="AlphaFoldDB" id="A0A917NRS1"/>
<dbReference type="EMBL" id="BMKW01000007">
    <property type="protein sequence ID" value="GGJ21827.1"/>
    <property type="molecule type" value="Genomic_DNA"/>
</dbReference>
<sequence>MADGTQLPSDLITVLPPPPNRVGKCTGGAEHHLSEGAVMLAFAFYLFRTEPRLGHVAMHPDGEHGKRFPFLDRMGARGFKLTKPMGSTDYGGLYGAADGRSALINPKPGMGDVIADLGDASFVAECKGGIINTTHPGQTSRLRSGLCEAIGQCLATPMRNGQRQFAVVPHTRTTMALAQRMQERAAAAGIEIALVDGSGEVTIVGG</sequence>
<organism evidence="1 2">
    <name type="scientific">Neoroseomonas lacus</name>
    <dbReference type="NCBI Taxonomy" id="287609"/>
    <lineage>
        <taxon>Bacteria</taxon>
        <taxon>Pseudomonadati</taxon>
        <taxon>Pseudomonadota</taxon>
        <taxon>Alphaproteobacteria</taxon>
        <taxon>Acetobacterales</taxon>
        <taxon>Acetobacteraceae</taxon>
        <taxon>Neoroseomonas</taxon>
    </lineage>
</organism>
<gene>
    <name evidence="1" type="ORF">GCM10011320_31320</name>
</gene>
<reference evidence="1" key="1">
    <citation type="journal article" date="2014" name="Int. J. Syst. Evol. Microbiol.">
        <title>Complete genome sequence of Corynebacterium casei LMG S-19264T (=DSM 44701T), isolated from a smear-ripened cheese.</title>
        <authorList>
            <consortium name="US DOE Joint Genome Institute (JGI-PGF)"/>
            <person name="Walter F."/>
            <person name="Albersmeier A."/>
            <person name="Kalinowski J."/>
            <person name="Ruckert C."/>
        </authorList>
    </citation>
    <scope>NUCLEOTIDE SEQUENCE</scope>
    <source>
        <strain evidence="1">CGMCC 1.3617</strain>
    </source>
</reference>
<protein>
    <submittedName>
        <fullName evidence="1">Uncharacterized protein</fullName>
    </submittedName>
</protein>
<accession>A0A917NRS1</accession>
<dbReference type="Proteomes" id="UP000661507">
    <property type="component" value="Unassembled WGS sequence"/>
</dbReference>
<comment type="caution">
    <text evidence="1">The sequence shown here is derived from an EMBL/GenBank/DDBJ whole genome shotgun (WGS) entry which is preliminary data.</text>
</comment>
<evidence type="ECO:0000313" key="1">
    <source>
        <dbReference type="EMBL" id="GGJ21827.1"/>
    </source>
</evidence>
<name>A0A917NRS1_9PROT</name>